<gene>
    <name evidence="3" type="ORF">ACFQ2I_11435</name>
</gene>
<dbReference type="RefSeq" id="WP_377564327.1">
    <property type="nucleotide sequence ID" value="NZ_JBHTJZ010000012.1"/>
</dbReference>
<feature type="chain" id="PRO_5045379066" evidence="1">
    <location>
        <begin position="24"/>
        <end position="519"/>
    </location>
</feature>
<evidence type="ECO:0000313" key="3">
    <source>
        <dbReference type="EMBL" id="MFD0960007.1"/>
    </source>
</evidence>
<reference evidence="4" key="1">
    <citation type="journal article" date="2019" name="Int. J. Syst. Evol. Microbiol.">
        <title>The Global Catalogue of Microorganisms (GCM) 10K type strain sequencing project: providing services to taxonomists for standard genome sequencing and annotation.</title>
        <authorList>
            <consortium name="The Broad Institute Genomics Platform"/>
            <consortium name="The Broad Institute Genome Sequencing Center for Infectious Disease"/>
            <person name="Wu L."/>
            <person name="Ma J."/>
        </authorList>
    </citation>
    <scope>NUCLEOTIDE SEQUENCE [LARGE SCALE GENOMIC DNA]</scope>
    <source>
        <strain evidence="4">CCUG 59129</strain>
    </source>
</reference>
<dbReference type="Proteomes" id="UP001596989">
    <property type="component" value="Unassembled WGS sequence"/>
</dbReference>
<organism evidence="3 4">
    <name type="scientific">Paenibacillus chungangensis</name>
    <dbReference type="NCBI Taxonomy" id="696535"/>
    <lineage>
        <taxon>Bacteria</taxon>
        <taxon>Bacillati</taxon>
        <taxon>Bacillota</taxon>
        <taxon>Bacilli</taxon>
        <taxon>Bacillales</taxon>
        <taxon>Paenibacillaceae</taxon>
        <taxon>Paenibacillus</taxon>
    </lineage>
</organism>
<keyword evidence="4" id="KW-1185">Reference proteome</keyword>
<accession>A0ABW3HRI3</accession>
<evidence type="ECO:0000256" key="1">
    <source>
        <dbReference type="SAM" id="SignalP"/>
    </source>
</evidence>
<feature type="domain" description="SLH" evidence="2">
    <location>
        <begin position="395"/>
        <end position="454"/>
    </location>
</feature>
<proteinExistence type="predicted"/>
<dbReference type="EMBL" id="JBHTJZ010000012">
    <property type="protein sequence ID" value="MFD0960007.1"/>
    <property type="molecule type" value="Genomic_DNA"/>
</dbReference>
<evidence type="ECO:0000313" key="4">
    <source>
        <dbReference type="Proteomes" id="UP001596989"/>
    </source>
</evidence>
<feature type="domain" description="SLH" evidence="2">
    <location>
        <begin position="459"/>
        <end position="519"/>
    </location>
</feature>
<dbReference type="PANTHER" id="PTHR43308">
    <property type="entry name" value="OUTER MEMBRANE PROTEIN ALPHA-RELATED"/>
    <property type="match status" value="1"/>
</dbReference>
<keyword evidence="1" id="KW-0732">Signal</keyword>
<sequence length="519" mass="55519">MKLRLPILFIAAMLLLLPSVAGADSQHVTLDPVPNKQRGDTVEISGSTSYDEVIIKVIQPDQTVLLFEMADAREGKFHIAFTLPTDATAGPYNIAAGKGTDVANASFQVIVHPAPVIPPVGNAPEQSQAGQCTVSDDRIINADRLKQALEKCKSTHLVIELSDEAMLDDIILPWHALASKQLDQPDGIITIKTPGFSVDLPIALASFVGAGDAVPSDASIVFQRKPVDQAMLEEIDRKADEEGLTLISPVVPFGIYIDTMGERSELNHFGDTYMTRTFVVDHALDASLATVFMYNPATGTFAFVPALFTVENGRTTIAMQHNANGVYVVVSSRKSFGDLNGHWGRQAIEWLASKGIVSGVSQTQFNPDGEITRAEFAALLVRSLGLQEEIKQTTFADVGSNEWYTGVIGAAVSSGLINGYKDGTFRPDASISREQMATMITRALAFAGQPAPSADPHSLSQFKDGSEISSWAASSVAGALQIGLVTGMGDGSFDPAGEASRAQAATMLLRMLRFAEFMN</sequence>
<dbReference type="InterPro" id="IPR051465">
    <property type="entry name" value="Cell_Envelope_Struct_Comp"/>
</dbReference>
<dbReference type="PROSITE" id="PS51272">
    <property type="entry name" value="SLH"/>
    <property type="match status" value="3"/>
</dbReference>
<dbReference type="Pfam" id="PF00395">
    <property type="entry name" value="SLH"/>
    <property type="match status" value="3"/>
</dbReference>
<dbReference type="PANTHER" id="PTHR43308:SF5">
    <property type="entry name" value="S-LAYER PROTEIN _ PEPTIDOGLYCAN ENDO-BETA-N-ACETYLGLUCOSAMINIDASE"/>
    <property type="match status" value="1"/>
</dbReference>
<comment type="caution">
    <text evidence="3">The sequence shown here is derived from an EMBL/GenBank/DDBJ whole genome shotgun (WGS) entry which is preliminary data.</text>
</comment>
<evidence type="ECO:0000259" key="2">
    <source>
        <dbReference type="PROSITE" id="PS51272"/>
    </source>
</evidence>
<name>A0ABW3HRI3_9BACL</name>
<feature type="signal peptide" evidence="1">
    <location>
        <begin position="1"/>
        <end position="23"/>
    </location>
</feature>
<protein>
    <submittedName>
        <fullName evidence="3">S-layer homology domain-containing protein</fullName>
    </submittedName>
</protein>
<feature type="domain" description="SLH" evidence="2">
    <location>
        <begin position="331"/>
        <end position="394"/>
    </location>
</feature>
<dbReference type="InterPro" id="IPR001119">
    <property type="entry name" value="SLH_dom"/>
</dbReference>